<reference evidence="2 3" key="1">
    <citation type="submission" date="2015-12" db="EMBL/GenBank/DDBJ databases">
        <title>Complete genome sequence of Pseudoalteromonas rubra SCSIO 6842, harboring a conjugative plasmid.</title>
        <authorList>
            <person name="Li B."/>
            <person name="Wang X."/>
        </authorList>
    </citation>
    <scope>NUCLEOTIDE SEQUENCE [LARGE SCALE GENOMIC DNA]</scope>
    <source>
        <strain evidence="2 3">SCSIO 6842</strain>
    </source>
</reference>
<dbReference type="Pfam" id="PF00583">
    <property type="entry name" value="Acetyltransf_1"/>
    <property type="match status" value="1"/>
</dbReference>
<evidence type="ECO:0000259" key="1">
    <source>
        <dbReference type="PROSITE" id="PS51186"/>
    </source>
</evidence>
<proteinExistence type="predicted"/>
<dbReference type="KEGG" id="prr:AT705_23190"/>
<feature type="domain" description="N-acetyltransferase" evidence="1">
    <location>
        <begin position="2"/>
        <end position="145"/>
    </location>
</feature>
<dbReference type="CDD" id="cd04301">
    <property type="entry name" value="NAT_SF"/>
    <property type="match status" value="1"/>
</dbReference>
<dbReference type="PROSITE" id="PS51186">
    <property type="entry name" value="GNAT"/>
    <property type="match status" value="1"/>
</dbReference>
<evidence type="ECO:0000313" key="2">
    <source>
        <dbReference type="EMBL" id="ALU45836.1"/>
    </source>
</evidence>
<keyword evidence="2" id="KW-0808">Transferase</keyword>
<dbReference type="SUPFAM" id="SSF55729">
    <property type="entry name" value="Acyl-CoA N-acyltransferases (Nat)"/>
    <property type="match status" value="1"/>
</dbReference>
<dbReference type="EMBL" id="CP013612">
    <property type="protein sequence ID" value="ALU45836.1"/>
    <property type="molecule type" value="Genomic_DNA"/>
</dbReference>
<protein>
    <submittedName>
        <fullName evidence="2">Histone acetyltransferase</fullName>
    </submittedName>
</protein>
<sequence>MIELKKSKPSEIARFVEMESADDTAGFIIPCSIEQHLAAMAHAQIIYLSIYERQTLAGFIILSLDDTASVEFRRIVVSEKGRGIGQHAMRCMEHYCVNELGRKRIWLDVFTENTRGIHIYQKQGYDQFDRSEYQGKPLLLMEKLL</sequence>
<dbReference type="InterPro" id="IPR000182">
    <property type="entry name" value="GNAT_dom"/>
</dbReference>
<gene>
    <name evidence="2" type="ORF">AT705_23190</name>
</gene>
<name>A0A0U3IR80_9GAMM</name>
<dbReference type="RefSeq" id="WP_058798688.1">
    <property type="nucleotide sequence ID" value="NZ_CP013612.1"/>
</dbReference>
<evidence type="ECO:0000313" key="3">
    <source>
        <dbReference type="Proteomes" id="UP000069015"/>
    </source>
</evidence>
<dbReference type="Proteomes" id="UP000069015">
    <property type="component" value="Chromosome 2"/>
</dbReference>
<dbReference type="GO" id="GO:0016747">
    <property type="term" value="F:acyltransferase activity, transferring groups other than amino-acyl groups"/>
    <property type="evidence" value="ECO:0007669"/>
    <property type="project" value="InterPro"/>
</dbReference>
<dbReference type="InterPro" id="IPR016181">
    <property type="entry name" value="Acyl_CoA_acyltransferase"/>
</dbReference>
<dbReference type="Gene3D" id="3.40.630.30">
    <property type="match status" value="1"/>
</dbReference>
<organism evidence="2 3">
    <name type="scientific">Pseudoalteromonas rubra</name>
    <dbReference type="NCBI Taxonomy" id="43658"/>
    <lineage>
        <taxon>Bacteria</taxon>
        <taxon>Pseudomonadati</taxon>
        <taxon>Pseudomonadota</taxon>
        <taxon>Gammaproteobacteria</taxon>
        <taxon>Alteromonadales</taxon>
        <taxon>Pseudoalteromonadaceae</taxon>
        <taxon>Pseudoalteromonas</taxon>
    </lineage>
</organism>
<accession>A0A0U3IR80</accession>
<dbReference type="AlphaFoldDB" id="A0A0U3IR80"/>